<feature type="non-terminal residue" evidence="1">
    <location>
        <position position="1"/>
    </location>
</feature>
<evidence type="ECO:0000313" key="1">
    <source>
        <dbReference type="EMBL" id="KAG2208157.1"/>
    </source>
</evidence>
<dbReference type="OrthoDB" id="2281642at2759"/>
<proteinExistence type="predicted"/>
<organism evidence="1 2">
    <name type="scientific">Mucor saturninus</name>
    <dbReference type="NCBI Taxonomy" id="64648"/>
    <lineage>
        <taxon>Eukaryota</taxon>
        <taxon>Fungi</taxon>
        <taxon>Fungi incertae sedis</taxon>
        <taxon>Mucoromycota</taxon>
        <taxon>Mucoromycotina</taxon>
        <taxon>Mucoromycetes</taxon>
        <taxon>Mucorales</taxon>
        <taxon>Mucorineae</taxon>
        <taxon>Mucoraceae</taxon>
        <taxon>Mucor</taxon>
    </lineage>
</organism>
<dbReference type="Proteomes" id="UP000603453">
    <property type="component" value="Unassembled WGS sequence"/>
</dbReference>
<evidence type="ECO:0000313" key="2">
    <source>
        <dbReference type="Proteomes" id="UP000603453"/>
    </source>
</evidence>
<reference evidence="1" key="1">
    <citation type="submission" date="2020-12" db="EMBL/GenBank/DDBJ databases">
        <title>Metabolic potential, ecology and presence of endohyphal bacteria is reflected in genomic diversity of Mucoromycotina.</title>
        <authorList>
            <person name="Muszewska A."/>
            <person name="Okrasinska A."/>
            <person name="Steczkiewicz K."/>
            <person name="Drgas O."/>
            <person name="Orlowska M."/>
            <person name="Perlinska-Lenart U."/>
            <person name="Aleksandrzak-Piekarczyk T."/>
            <person name="Szatraj K."/>
            <person name="Zielenkiewicz U."/>
            <person name="Pilsyk S."/>
            <person name="Malc E."/>
            <person name="Mieczkowski P."/>
            <person name="Kruszewska J.S."/>
            <person name="Biernat P."/>
            <person name="Pawlowska J."/>
        </authorList>
    </citation>
    <scope>NUCLEOTIDE SEQUENCE</scope>
    <source>
        <strain evidence="1">WA0000017839</strain>
    </source>
</reference>
<name>A0A8H7RBZ5_9FUNG</name>
<dbReference type="AlphaFoldDB" id="A0A8H7RBZ5"/>
<comment type="caution">
    <text evidence="1">The sequence shown here is derived from an EMBL/GenBank/DDBJ whole genome shotgun (WGS) entry which is preliminary data.</text>
</comment>
<accession>A0A8H7RBZ5</accession>
<gene>
    <name evidence="1" type="ORF">INT47_010519</name>
</gene>
<keyword evidence="2" id="KW-1185">Reference proteome</keyword>
<sequence>YHFWFTLSLFSIQNTLDQKIHTLVGNICSNNILNLTSPGLIPERFQAEIQKVKERLEIPLSLVANEQERQLLVRLTSTKSLEDIGSLVKSISLVPQTVSPHGKVK</sequence>
<dbReference type="EMBL" id="JAEPRD010000021">
    <property type="protein sequence ID" value="KAG2208157.1"/>
    <property type="molecule type" value="Genomic_DNA"/>
</dbReference>
<protein>
    <submittedName>
        <fullName evidence="1">Uncharacterized protein</fullName>
    </submittedName>
</protein>